<evidence type="ECO:0000313" key="2">
    <source>
        <dbReference type="EMBL" id="MEE6262222.1"/>
    </source>
</evidence>
<reference evidence="2 3" key="1">
    <citation type="submission" date="2024-01" db="EMBL/GenBank/DDBJ databases">
        <title>Genome insights into Plantactinospora sonchi sp. nov.</title>
        <authorList>
            <person name="Wang L."/>
        </authorList>
    </citation>
    <scope>NUCLEOTIDE SEQUENCE [LARGE SCALE GENOMIC DNA]</scope>
    <source>
        <strain evidence="2 3">NEAU-QY2</strain>
    </source>
</reference>
<keyword evidence="3" id="KW-1185">Reference proteome</keyword>
<keyword evidence="1" id="KW-1133">Transmembrane helix</keyword>
<gene>
    <name evidence="2" type="ORF">V1633_27430</name>
</gene>
<dbReference type="EMBL" id="JAZGQK010000026">
    <property type="protein sequence ID" value="MEE6262222.1"/>
    <property type="molecule type" value="Genomic_DNA"/>
</dbReference>
<name>A0ABU7S0D9_9ACTN</name>
<organism evidence="2 3">
    <name type="scientific">Plantactinospora sonchi</name>
    <dbReference type="NCBI Taxonomy" id="1544735"/>
    <lineage>
        <taxon>Bacteria</taxon>
        <taxon>Bacillati</taxon>
        <taxon>Actinomycetota</taxon>
        <taxon>Actinomycetes</taxon>
        <taxon>Micromonosporales</taxon>
        <taxon>Micromonosporaceae</taxon>
        <taxon>Plantactinospora</taxon>
    </lineage>
</organism>
<keyword evidence="1" id="KW-0472">Membrane</keyword>
<evidence type="ECO:0000313" key="3">
    <source>
        <dbReference type="Proteomes" id="UP001332243"/>
    </source>
</evidence>
<accession>A0ABU7S0D9</accession>
<sequence length="461" mass="48617">MAHDLRDGLARLAEPVVSRPEPYRRLLERLRRQRRRRALTAGAAAVAVVVAAVPLLGGTVRGFDAEPAGPVELQPPGQIDTPLERQLLDSPPRGNLAGDHELIDNIARGYRAARAELLVDPALDAVRVLFAHDLPNARLVVVAFTDDDSQAVLREAIADPGASVRGLLDKTGTPVDALGFGPIFSISRMPAAGTSPDDVRLALGPSGCVVEASSNGQLTADGTVRRDWRPIGGDGYAVTGPEQAAERWRFSCDGVPRYDVSFGSASGRPDATAVPPGTPDSVDPTAAANAARWLTDALDRNGLAVGSVRLRWHGRIPGAPADTPPVLLVTSCGSGGGCAALLQVGMGRFEPPSPADEAQTVRYSRWLTAVGRPDLVVAPIPTDPDGVLVVGPDSATRVELVGDGNRVVAEGPLKDGVGRLEPGEEKVRTIRVYDASDRLVTSMPARPEFGSVHFGEERVWP</sequence>
<keyword evidence="1" id="KW-0812">Transmembrane</keyword>
<evidence type="ECO:0000256" key="1">
    <source>
        <dbReference type="SAM" id="Phobius"/>
    </source>
</evidence>
<dbReference type="RefSeq" id="WP_331217153.1">
    <property type="nucleotide sequence ID" value="NZ_JAZGQK010000026.1"/>
</dbReference>
<feature type="transmembrane region" description="Helical" evidence="1">
    <location>
        <begin position="38"/>
        <end position="57"/>
    </location>
</feature>
<proteinExistence type="predicted"/>
<comment type="caution">
    <text evidence="2">The sequence shown here is derived from an EMBL/GenBank/DDBJ whole genome shotgun (WGS) entry which is preliminary data.</text>
</comment>
<protein>
    <submittedName>
        <fullName evidence="2">Uncharacterized protein</fullName>
    </submittedName>
</protein>
<dbReference type="Proteomes" id="UP001332243">
    <property type="component" value="Unassembled WGS sequence"/>
</dbReference>